<feature type="transmembrane region" description="Helical" evidence="7">
    <location>
        <begin position="140"/>
        <end position="170"/>
    </location>
</feature>
<accession>A0A6J4VFU1</accession>
<keyword evidence="4 7" id="KW-0812">Transmembrane</keyword>
<dbReference type="SUPFAM" id="SSF161098">
    <property type="entry name" value="MetI-like"/>
    <property type="match status" value="1"/>
</dbReference>
<feature type="transmembrane region" description="Helical" evidence="7">
    <location>
        <begin position="266"/>
        <end position="287"/>
    </location>
</feature>
<organism evidence="9">
    <name type="scientific">uncultured Thermomicrobiales bacterium</name>
    <dbReference type="NCBI Taxonomy" id="1645740"/>
    <lineage>
        <taxon>Bacteria</taxon>
        <taxon>Pseudomonadati</taxon>
        <taxon>Thermomicrobiota</taxon>
        <taxon>Thermomicrobia</taxon>
        <taxon>Thermomicrobiales</taxon>
        <taxon>environmental samples</taxon>
    </lineage>
</organism>
<keyword evidence="3" id="KW-1003">Cell membrane</keyword>
<proteinExistence type="inferred from homology"/>
<keyword evidence="5 7" id="KW-1133">Transmembrane helix</keyword>
<dbReference type="InterPro" id="IPR000515">
    <property type="entry name" value="MetI-like"/>
</dbReference>
<gene>
    <name evidence="9" type="ORF">AVDCRST_MAG49-4408</name>
</gene>
<dbReference type="Pfam" id="PF12911">
    <property type="entry name" value="OppC_N"/>
    <property type="match status" value="1"/>
</dbReference>
<evidence type="ECO:0000256" key="3">
    <source>
        <dbReference type="ARBA" id="ARBA00022475"/>
    </source>
</evidence>
<dbReference type="PROSITE" id="PS50928">
    <property type="entry name" value="ABC_TM1"/>
    <property type="match status" value="1"/>
</dbReference>
<dbReference type="EMBL" id="CADCWG010000314">
    <property type="protein sequence ID" value="CAA9577775.1"/>
    <property type="molecule type" value="Genomic_DNA"/>
</dbReference>
<feature type="transmembrane region" description="Helical" evidence="7">
    <location>
        <begin position="215"/>
        <end position="242"/>
    </location>
</feature>
<dbReference type="GO" id="GO:0055085">
    <property type="term" value="P:transmembrane transport"/>
    <property type="evidence" value="ECO:0007669"/>
    <property type="project" value="InterPro"/>
</dbReference>
<sequence length="300" mass="31558">MASVDAVAVGQSGLLIGADRVRHGRLHQAGRRLRRRPGALAGAVVILFFVAVALLAPVIAPADPNEISRDRRAAPSADHLFGTDDLGRDVLSRVIYGARVSLRVGLVSIGIALTVGSLLGVVAGYTGGRLDSVVMRVMDVMLAFPGILLAIAIVAILGPSLFNVMIAVGIEAIPVYTRTARASTLTVKELEYVIGARALGCAHARIIFRHVLPNIVAPLIVLATIGVAGSILTAAGLSYLGLGAQPPTAEWGAMLSTARNFLRDSWWMATFPGLAIMLVVLALNLFGDGLRDILDPRLRD</sequence>
<reference evidence="9" key="1">
    <citation type="submission" date="2020-02" db="EMBL/GenBank/DDBJ databases">
        <authorList>
            <person name="Meier V. D."/>
        </authorList>
    </citation>
    <scope>NUCLEOTIDE SEQUENCE</scope>
    <source>
        <strain evidence="9">AVDCRST_MAG49</strain>
    </source>
</reference>
<dbReference type="InterPro" id="IPR050366">
    <property type="entry name" value="BP-dependent_transpt_permease"/>
</dbReference>
<keyword evidence="6 7" id="KW-0472">Membrane</keyword>
<evidence type="ECO:0000259" key="8">
    <source>
        <dbReference type="PROSITE" id="PS50928"/>
    </source>
</evidence>
<dbReference type="InterPro" id="IPR025966">
    <property type="entry name" value="OppC_N"/>
</dbReference>
<dbReference type="InterPro" id="IPR035906">
    <property type="entry name" value="MetI-like_sf"/>
</dbReference>
<dbReference type="Gene3D" id="1.10.3720.10">
    <property type="entry name" value="MetI-like"/>
    <property type="match status" value="1"/>
</dbReference>
<comment type="subcellular location">
    <subcellularLocation>
        <location evidence="1 7">Cell membrane</location>
        <topology evidence="1 7">Multi-pass membrane protein</topology>
    </subcellularLocation>
</comment>
<keyword evidence="2 7" id="KW-0813">Transport</keyword>
<evidence type="ECO:0000256" key="1">
    <source>
        <dbReference type="ARBA" id="ARBA00004651"/>
    </source>
</evidence>
<dbReference type="GO" id="GO:0005886">
    <property type="term" value="C:plasma membrane"/>
    <property type="evidence" value="ECO:0007669"/>
    <property type="project" value="UniProtKB-SubCell"/>
</dbReference>
<evidence type="ECO:0000313" key="9">
    <source>
        <dbReference type="EMBL" id="CAA9577775.1"/>
    </source>
</evidence>
<dbReference type="PANTHER" id="PTHR43386:SF1">
    <property type="entry name" value="D,D-DIPEPTIDE TRANSPORT SYSTEM PERMEASE PROTEIN DDPC-RELATED"/>
    <property type="match status" value="1"/>
</dbReference>
<evidence type="ECO:0000256" key="6">
    <source>
        <dbReference type="ARBA" id="ARBA00023136"/>
    </source>
</evidence>
<dbReference type="Pfam" id="PF00528">
    <property type="entry name" value="BPD_transp_1"/>
    <property type="match status" value="1"/>
</dbReference>
<evidence type="ECO:0000256" key="7">
    <source>
        <dbReference type="RuleBase" id="RU363032"/>
    </source>
</evidence>
<name>A0A6J4VFU1_9BACT</name>
<dbReference type="AlphaFoldDB" id="A0A6J4VFU1"/>
<dbReference type="CDD" id="cd06261">
    <property type="entry name" value="TM_PBP2"/>
    <property type="match status" value="1"/>
</dbReference>
<protein>
    <submittedName>
        <fullName evidence="9">Dipeptide transport system permease protein DppC</fullName>
    </submittedName>
</protein>
<feature type="domain" description="ABC transmembrane type-1" evidence="8">
    <location>
        <begin position="98"/>
        <end position="287"/>
    </location>
</feature>
<comment type="similarity">
    <text evidence="7">Belongs to the binding-protein-dependent transport system permease family.</text>
</comment>
<feature type="transmembrane region" description="Helical" evidence="7">
    <location>
        <begin position="39"/>
        <end position="60"/>
    </location>
</feature>
<evidence type="ECO:0000256" key="4">
    <source>
        <dbReference type="ARBA" id="ARBA00022692"/>
    </source>
</evidence>
<feature type="transmembrane region" description="Helical" evidence="7">
    <location>
        <begin position="106"/>
        <end position="128"/>
    </location>
</feature>
<evidence type="ECO:0000256" key="2">
    <source>
        <dbReference type="ARBA" id="ARBA00022448"/>
    </source>
</evidence>
<evidence type="ECO:0000256" key="5">
    <source>
        <dbReference type="ARBA" id="ARBA00022989"/>
    </source>
</evidence>
<dbReference type="PANTHER" id="PTHR43386">
    <property type="entry name" value="OLIGOPEPTIDE TRANSPORT SYSTEM PERMEASE PROTEIN APPC"/>
    <property type="match status" value="1"/>
</dbReference>